<dbReference type="InterPro" id="IPR057727">
    <property type="entry name" value="WCX_dom"/>
</dbReference>
<keyword evidence="5" id="KW-1185">Reference proteome</keyword>
<dbReference type="Pfam" id="PF19187">
    <property type="entry name" value="HTH_PafC"/>
    <property type="match status" value="1"/>
</dbReference>
<dbReference type="Pfam" id="PF13280">
    <property type="entry name" value="WYL"/>
    <property type="match status" value="1"/>
</dbReference>
<dbReference type="PANTHER" id="PTHR34580">
    <property type="match status" value="1"/>
</dbReference>
<dbReference type="RefSeq" id="WP_087136704.1">
    <property type="nucleotide sequence ID" value="NZ_FUKR01000032.1"/>
</dbReference>
<keyword evidence="4" id="KW-0238">DNA-binding</keyword>
<dbReference type="OrthoDB" id="3171994at2"/>
<dbReference type="PIRSF" id="PIRSF016838">
    <property type="entry name" value="PafC"/>
    <property type="match status" value="1"/>
</dbReference>
<dbReference type="InterPro" id="IPR026881">
    <property type="entry name" value="WYL_dom"/>
</dbReference>
<accession>A0A1R4J694</accession>
<sequence length="334" mass="36199">MAARAPQGARDKLAFLLALVPYLLDRERADVAEVAEHFSVSEAEVRQAVRLIAVSGVPGETDAYLPGDLFDIDWGAFEDDDEIVITHRVVINEPPRFSSREAAALLAGLQYLSALPSAGGHEVLDSVMTKLSRSASAEPSQLAVQSAGDADRILATVAAAVDAGLSVEFDYRTARGTSERRVVDPLRVDSVDSDWYLRAWDRRREAVRTFRVDRMSAVTQGSQAISTRPGDVAVPDALFSPSDQDTCVTVLVDVQILPFLGEYVDSVPDEVPAAGRVEIGLRLAHPDVVSRIAARFAGLMEVVDPVELRDEVRSWAQSALDAYETVPPSSDRAD</sequence>
<evidence type="ECO:0000259" key="1">
    <source>
        <dbReference type="Pfam" id="PF13280"/>
    </source>
</evidence>
<dbReference type="GO" id="GO:0003677">
    <property type="term" value="F:DNA binding"/>
    <property type="evidence" value="ECO:0007669"/>
    <property type="project" value="UniProtKB-KW"/>
</dbReference>
<proteinExistence type="predicted"/>
<dbReference type="InterPro" id="IPR028349">
    <property type="entry name" value="PafC-like"/>
</dbReference>
<feature type="domain" description="WCX" evidence="3">
    <location>
        <begin position="248"/>
        <end position="320"/>
    </location>
</feature>
<organism evidence="4 5">
    <name type="scientific">Mycetocola reblochoni REB411</name>
    <dbReference type="NCBI Taxonomy" id="1255698"/>
    <lineage>
        <taxon>Bacteria</taxon>
        <taxon>Bacillati</taxon>
        <taxon>Actinomycetota</taxon>
        <taxon>Actinomycetes</taxon>
        <taxon>Micrococcales</taxon>
        <taxon>Microbacteriaceae</taxon>
        <taxon>Mycetocola</taxon>
    </lineage>
</organism>
<dbReference type="PROSITE" id="PS52050">
    <property type="entry name" value="WYL"/>
    <property type="match status" value="1"/>
</dbReference>
<feature type="domain" description="WYL" evidence="1">
    <location>
        <begin position="153"/>
        <end position="219"/>
    </location>
</feature>
<dbReference type="InterPro" id="IPR043839">
    <property type="entry name" value="PafC_HTH"/>
</dbReference>
<evidence type="ECO:0000259" key="2">
    <source>
        <dbReference type="Pfam" id="PF19187"/>
    </source>
</evidence>
<dbReference type="Pfam" id="PF25583">
    <property type="entry name" value="WCX"/>
    <property type="match status" value="1"/>
</dbReference>
<feature type="domain" description="PafC HTH" evidence="2">
    <location>
        <begin position="11"/>
        <end position="133"/>
    </location>
</feature>
<name>A0A1R4J694_9MICO</name>
<evidence type="ECO:0000313" key="5">
    <source>
        <dbReference type="Proteomes" id="UP000196778"/>
    </source>
</evidence>
<dbReference type="EMBL" id="FUKR01000032">
    <property type="protein sequence ID" value="SJN27444.1"/>
    <property type="molecule type" value="Genomic_DNA"/>
</dbReference>
<evidence type="ECO:0000313" key="4">
    <source>
        <dbReference type="EMBL" id="SJN27444.1"/>
    </source>
</evidence>
<reference evidence="5" key="1">
    <citation type="submission" date="2017-02" db="EMBL/GenBank/DDBJ databases">
        <authorList>
            <person name="Dridi B."/>
        </authorList>
    </citation>
    <scope>NUCLEOTIDE SEQUENCE [LARGE SCALE GENOMIC DNA]</scope>
    <source>
        <strain evidence="5">EB411</strain>
    </source>
</reference>
<dbReference type="Proteomes" id="UP000196778">
    <property type="component" value="Unassembled WGS sequence"/>
</dbReference>
<gene>
    <name evidence="4" type="ORF">FM119_05635</name>
</gene>
<dbReference type="InterPro" id="IPR051534">
    <property type="entry name" value="CBASS_pafABC_assoc_protein"/>
</dbReference>
<evidence type="ECO:0000259" key="3">
    <source>
        <dbReference type="Pfam" id="PF25583"/>
    </source>
</evidence>
<dbReference type="PANTHER" id="PTHR34580:SF1">
    <property type="entry name" value="PROTEIN PAFC"/>
    <property type="match status" value="1"/>
</dbReference>
<protein>
    <submittedName>
        <fullName evidence="4">Possible DNA-binding protein</fullName>
    </submittedName>
</protein>
<dbReference type="AlphaFoldDB" id="A0A1R4J694"/>